<dbReference type="Proteomes" id="UP000287033">
    <property type="component" value="Unassembled WGS sequence"/>
</dbReference>
<reference evidence="1 2" key="1">
    <citation type="journal article" date="2018" name="Nat. Ecol. Evol.">
        <title>Shark genomes provide insights into elasmobranch evolution and the origin of vertebrates.</title>
        <authorList>
            <person name="Hara Y"/>
            <person name="Yamaguchi K"/>
            <person name="Onimaru K"/>
            <person name="Kadota M"/>
            <person name="Koyanagi M"/>
            <person name="Keeley SD"/>
            <person name="Tatsumi K"/>
            <person name="Tanaka K"/>
            <person name="Motone F"/>
            <person name="Kageyama Y"/>
            <person name="Nozu R"/>
            <person name="Adachi N"/>
            <person name="Nishimura O"/>
            <person name="Nakagawa R"/>
            <person name="Tanegashima C"/>
            <person name="Kiyatake I"/>
            <person name="Matsumoto R"/>
            <person name="Murakumo K"/>
            <person name="Nishida K"/>
            <person name="Terakita A"/>
            <person name="Kuratani S"/>
            <person name="Sato K"/>
            <person name="Hyodo S Kuraku.S."/>
        </authorList>
    </citation>
    <scope>NUCLEOTIDE SEQUENCE [LARGE SCALE GENOMIC DNA]</scope>
</reference>
<evidence type="ECO:0000313" key="2">
    <source>
        <dbReference type="Proteomes" id="UP000287033"/>
    </source>
</evidence>
<proteinExistence type="predicted"/>
<protein>
    <submittedName>
        <fullName evidence="1">Uncharacterized protein</fullName>
    </submittedName>
</protein>
<evidence type="ECO:0000313" key="1">
    <source>
        <dbReference type="EMBL" id="GCC45080.1"/>
    </source>
</evidence>
<sequence>MRLEGLELMDPIFLSTLAGFLGDGHNGVPVDQRVAESLADIGLKVRKGGLLLANAVAGSSHQDPFWCAGRSLDHRFSRSLVRTRPATSLLWRLW</sequence>
<gene>
    <name evidence="1" type="ORF">chiPu_0028823</name>
</gene>
<accession>A0A401TQW7</accession>
<comment type="caution">
    <text evidence="1">The sequence shown here is derived from an EMBL/GenBank/DDBJ whole genome shotgun (WGS) entry which is preliminary data.</text>
</comment>
<keyword evidence="2" id="KW-1185">Reference proteome</keyword>
<dbReference type="AlphaFoldDB" id="A0A401TQW7"/>
<name>A0A401TQW7_CHIPU</name>
<organism evidence="1 2">
    <name type="scientific">Chiloscyllium punctatum</name>
    <name type="common">Brownbanded bambooshark</name>
    <name type="synonym">Hemiscyllium punctatum</name>
    <dbReference type="NCBI Taxonomy" id="137246"/>
    <lineage>
        <taxon>Eukaryota</taxon>
        <taxon>Metazoa</taxon>
        <taxon>Chordata</taxon>
        <taxon>Craniata</taxon>
        <taxon>Vertebrata</taxon>
        <taxon>Chondrichthyes</taxon>
        <taxon>Elasmobranchii</taxon>
        <taxon>Galeomorphii</taxon>
        <taxon>Galeoidea</taxon>
        <taxon>Orectolobiformes</taxon>
        <taxon>Hemiscylliidae</taxon>
        <taxon>Chiloscyllium</taxon>
    </lineage>
</organism>
<dbReference type="EMBL" id="BEZZ01141216">
    <property type="protein sequence ID" value="GCC45080.1"/>
    <property type="molecule type" value="Genomic_DNA"/>
</dbReference>